<dbReference type="Proteomes" id="UP000054164">
    <property type="component" value="Unassembled WGS sequence"/>
</dbReference>
<keyword evidence="1" id="KW-1133">Transmembrane helix</keyword>
<name>A0A0S6U105_CLOBO</name>
<keyword evidence="1" id="KW-0472">Membrane</keyword>
<reference evidence="2" key="1">
    <citation type="submission" date="2013-10" db="EMBL/GenBank/DDBJ databases">
        <title>Draft genome sequence of Clostridium botulinum type B strain Osaka05.</title>
        <authorList>
            <person name="Sakaguchi Y."/>
            <person name="Hosomi K."/>
            <person name="Uchiyama J."/>
            <person name="Ogura Y."/>
            <person name="Sakaguchi M."/>
            <person name="Kohda T."/>
            <person name="Mukamoto M."/>
            <person name="Misawa N."/>
            <person name="Matsuzaki S."/>
            <person name="Hayashi T."/>
            <person name="Kozaki S."/>
        </authorList>
    </citation>
    <scope>NUCLEOTIDE SEQUENCE</scope>
    <source>
        <strain evidence="2">Osaka05</strain>
    </source>
</reference>
<evidence type="ECO:0000313" key="2">
    <source>
        <dbReference type="EMBL" id="GAE01958.1"/>
    </source>
</evidence>
<feature type="transmembrane region" description="Helical" evidence="1">
    <location>
        <begin position="6"/>
        <end position="27"/>
    </location>
</feature>
<gene>
    <name evidence="2" type="ORF">CBO05C_1648</name>
</gene>
<organism evidence="2">
    <name type="scientific">Clostridium botulinum B str. Osaka05</name>
    <dbReference type="NCBI Taxonomy" id="1407017"/>
    <lineage>
        <taxon>Bacteria</taxon>
        <taxon>Bacillati</taxon>
        <taxon>Bacillota</taxon>
        <taxon>Clostridia</taxon>
        <taxon>Eubacteriales</taxon>
        <taxon>Clostridiaceae</taxon>
        <taxon>Clostridium</taxon>
    </lineage>
</organism>
<dbReference type="EMBL" id="DF384213">
    <property type="protein sequence ID" value="GAE01958.1"/>
    <property type="molecule type" value="Genomic_DNA"/>
</dbReference>
<keyword evidence="1" id="KW-0812">Transmembrane</keyword>
<evidence type="ECO:0000256" key="1">
    <source>
        <dbReference type="SAM" id="Phobius"/>
    </source>
</evidence>
<dbReference type="InterPro" id="IPR024405">
    <property type="entry name" value="Phage_BhlA/UviB"/>
</dbReference>
<dbReference type="AlphaFoldDB" id="A0A0S6U105"/>
<dbReference type="HOGENOM" id="CLU_188958_0_0_9"/>
<protein>
    <recommendedName>
        <fullName evidence="3">Bacteriocin</fullName>
    </recommendedName>
</protein>
<sequence>MEQEMMRYMISQGAFAVLFCYLLYFVLKTSKEREEKMQSTIDKNQEVIGDLARKFDVLEDVKIDNLKLITEHNKGIQINLK</sequence>
<accession>A0A0S6U105</accession>
<dbReference type="Pfam" id="PF10960">
    <property type="entry name" value="Holin_BhlA"/>
    <property type="match status" value="1"/>
</dbReference>
<proteinExistence type="predicted"/>
<evidence type="ECO:0008006" key="3">
    <source>
        <dbReference type="Google" id="ProtNLM"/>
    </source>
</evidence>
<dbReference type="RefSeq" id="WP_030034663.1">
    <property type="nucleotide sequence ID" value="NZ_DF384213.1"/>
</dbReference>